<dbReference type="Pfam" id="PF00574">
    <property type="entry name" value="CLP_protease"/>
    <property type="match status" value="1"/>
</dbReference>
<evidence type="ECO:0000313" key="4">
    <source>
        <dbReference type="EMBL" id="JAG85769.1"/>
    </source>
</evidence>
<dbReference type="InterPro" id="IPR029045">
    <property type="entry name" value="ClpP/crotonase-like_dom_sf"/>
</dbReference>
<dbReference type="PANTHER" id="PTHR10381">
    <property type="entry name" value="ATP-DEPENDENT CLP PROTEASE PROTEOLYTIC SUBUNIT"/>
    <property type="match status" value="1"/>
</dbReference>
<dbReference type="InterPro" id="IPR023562">
    <property type="entry name" value="ClpP/TepA"/>
</dbReference>
<dbReference type="PANTHER" id="PTHR10381:SF55">
    <property type="entry name" value="ATP-DEPENDENT CLP PROTEASE PROTEOLYTIC SUBUNIT-RELATED PROTEIN 1, CHLOROPLASTIC"/>
    <property type="match status" value="1"/>
</dbReference>
<feature type="compositionally biased region" description="Low complexity" evidence="3">
    <location>
        <begin position="371"/>
        <end position="387"/>
    </location>
</feature>
<dbReference type="EMBL" id="GCHU01022777">
    <property type="protein sequence ID" value="JAG85769.1"/>
    <property type="molecule type" value="Transcribed_RNA"/>
</dbReference>
<evidence type="ECO:0000256" key="1">
    <source>
        <dbReference type="ARBA" id="ARBA00007039"/>
    </source>
</evidence>
<dbReference type="GO" id="GO:0009536">
    <property type="term" value="C:plastid"/>
    <property type="evidence" value="ECO:0007669"/>
    <property type="project" value="UniProtKB-ARBA"/>
</dbReference>
<name>A0A0C9RQL3_9CONI</name>
<organism evidence="4">
    <name type="scientific">Wollemia nobilis</name>
    <dbReference type="NCBI Taxonomy" id="56998"/>
    <lineage>
        <taxon>Eukaryota</taxon>
        <taxon>Viridiplantae</taxon>
        <taxon>Streptophyta</taxon>
        <taxon>Embryophyta</taxon>
        <taxon>Tracheophyta</taxon>
        <taxon>Spermatophyta</taxon>
        <taxon>Pinopsida</taxon>
        <taxon>Pinidae</taxon>
        <taxon>Conifers II</taxon>
        <taxon>Araucariales</taxon>
        <taxon>Araucariaceae</taxon>
        <taxon>Wollemia</taxon>
    </lineage>
</organism>
<dbReference type="InterPro" id="IPR001907">
    <property type="entry name" value="ClpP"/>
</dbReference>
<dbReference type="AlphaFoldDB" id="A0A0C9RQL3"/>
<reference evidence="4" key="1">
    <citation type="submission" date="2015-02" db="EMBL/GenBank/DDBJ databases">
        <title>A transcriptome of Wollemia nobilis - a relic of Gondwana.</title>
        <authorList>
            <person name="Chia J.Y."/>
            <person name="Leong Y.S."/>
            <person name="Abdul Karim S."/>
            <person name="Wan Azmi N."/>
            <person name="Hercus R."/>
            <person name="Croft L."/>
        </authorList>
    </citation>
    <scope>NUCLEOTIDE SEQUENCE</scope>
    <source>
        <strain evidence="4">MaeBrown</strain>
        <tissue evidence="4">Leaf</tissue>
    </source>
</reference>
<dbReference type="PRINTS" id="PR00127">
    <property type="entry name" value="CLPPROTEASEP"/>
</dbReference>
<dbReference type="GO" id="GO:0009368">
    <property type="term" value="C:endopeptidase Clp complex"/>
    <property type="evidence" value="ECO:0007669"/>
    <property type="project" value="TreeGrafter"/>
</dbReference>
<evidence type="ECO:0000256" key="2">
    <source>
        <dbReference type="RuleBase" id="RU003567"/>
    </source>
</evidence>
<feature type="region of interest" description="Disordered" evidence="3">
    <location>
        <begin position="364"/>
        <end position="387"/>
    </location>
</feature>
<sequence>MAALAVSAGFTCCENQWRGKPLTGFGKGSMFGTQGFIMPFQFCNNRKKPQTLVTTAAKSPADKVPRQFREENLKEGVMENFKNFPQQLYGLSPSQFDFFTAENSPVQRQTGRVTEESLSSAKYYMEGPGMSVRNIVNGPSRSLGSFRTGRLSKMPRTPPPDLPSVLLASRIVFIGMPLVPVVTELIHAQLMYLDAESSEPINIYINSAGTLNEKGESIALDNDAFAIADSIMYCNCRIFTLNLGKAFGHAAMLLALGHPGCRYLLPHAFTRIYLPSVNQSVGPSIDMYLQAKELERSTNKYIHFLTLGTDKSHAEISNDLKKGQKLFLAQQAIDYGLADKIMPMKSDKLLAEARTYGKKLDPAKAAEMKAARASPTPGAAAPPAGRP</sequence>
<dbReference type="Gene3D" id="3.90.226.10">
    <property type="entry name" value="2-enoyl-CoA Hydratase, Chain A, domain 1"/>
    <property type="match status" value="1"/>
</dbReference>
<evidence type="ECO:0000256" key="3">
    <source>
        <dbReference type="SAM" id="MobiDB-lite"/>
    </source>
</evidence>
<dbReference type="CDD" id="cd07017">
    <property type="entry name" value="S14_ClpP_2"/>
    <property type="match status" value="1"/>
</dbReference>
<dbReference type="GO" id="GO:0004252">
    <property type="term" value="F:serine-type endopeptidase activity"/>
    <property type="evidence" value="ECO:0007669"/>
    <property type="project" value="InterPro"/>
</dbReference>
<dbReference type="GO" id="GO:0006515">
    <property type="term" value="P:protein quality control for misfolded or incompletely synthesized proteins"/>
    <property type="evidence" value="ECO:0007669"/>
    <property type="project" value="TreeGrafter"/>
</dbReference>
<protein>
    <recommendedName>
        <fullName evidence="2">ATP-dependent Clp protease proteolytic subunit</fullName>
    </recommendedName>
</protein>
<comment type="similarity">
    <text evidence="1 2">Belongs to the peptidase S14 family.</text>
</comment>
<dbReference type="GO" id="GO:0051117">
    <property type="term" value="F:ATPase binding"/>
    <property type="evidence" value="ECO:0007669"/>
    <property type="project" value="TreeGrafter"/>
</dbReference>
<dbReference type="SUPFAM" id="SSF52096">
    <property type="entry name" value="ClpP/crotonase"/>
    <property type="match status" value="1"/>
</dbReference>
<proteinExistence type="inferred from homology"/>
<dbReference type="GO" id="GO:0004176">
    <property type="term" value="F:ATP-dependent peptidase activity"/>
    <property type="evidence" value="ECO:0007669"/>
    <property type="project" value="InterPro"/>
</dbReference>
<accession>A0A0C9RQL3</accession>